<dbReference type="InterPro" id="IPR039697">
    <property type="entry name" value="Alcohol_dehydrogenase_Fe"/>
</dbReference>
<dbReference type="PANTHER" id="PTHR11496">
    <property type="entry name" value="ALCOHOL DEHYDROGENASE"/>
    <property type="match status" value="1"/>
</dbReference>
<organism evidence="6 7">
    <name type="scientific">Neobacillus bataviensis LMG 21833</name>
    <dbReference type="NCBI Taxonomy" id="1117379"/>
    <lineage>
        <taxon>Bacteria</taxon>
        <taxon>Bacillati</taxon>
        <taxon>Bacillota</taxon>
        <taxon>Bacilli</taxon>
        <taxon>Bacillales</taxon>
        <taxon>Bacillaceae</taxon>
        <taxon>Neobacillus</taxon>
    </lineage>
</organism>
<name>K6DGF2_9BACI</name>
<dbReference type="Gene3D" id="3.40.50.1970">
    <property type="match status" value="1"/>
</dbReference>
<sequence length="440" mass="47378">MFCIMIVSGIKDLFFQRNINTPKLFVERMLINMTTVPFKYFMPTQVECGAGISEKTGEIVKDLGVARLLIITDKGVRAAGLLDGIEKSLTAVNLDYEIFDEVEPNPSAETIHKGVDYLKEHKCEAVIAVGGGSSIDTAKGVAVMAVNPGHILDYEGAGKVTVPPLPIIAIPTTAGTGSETTNSTVITNKETSFKLAVLSPLLFPKIALLDPNLILHLPQEITAATGMDALTHAIESYTSKAANPVSQAFAMQAIKMIGENLTKSYFVGTDLESREKMLVASMLAGVAFSQSRLGNVHAISHTFGGTFNIPHGIANAALLPFVMRFNLPACADQYKDTTIALGKDVTGLSTLEAAEKAIETVIEMNQAMNIPLNIKDLGVSLEYLPKLVKDSMRSGNVLINPRLTKPADIQSIIENAYYGNLEGPTKEKEVLPLENVLYPV</sequence>
<dbReference type="Pfam" id="PF25137">
    <property type="entry name" value="ADH_Fe_C"/>
    <property type="match status" value="1"/>
</dbReference>
<dbReference type="STRING" id="1117379.BABA_00540"/>
<dbReference type="InterPro" id="IPR018211">
    <property type="entry name" value="ADH_Fe_CS"/>
</dbReference>
<keyword evidence="7" id="KW-1185">Reference proteome</keyword>
<feature type="domain" description="Alcohol dehydrogenase iron-type/glycerol dehydrogenase GldA" evidence="4">
    <location>
        <begin position="43"/>
        <end position="211"/>
    </location>
</feature>
<dbReference type="PROSITE" id="PS00913">
    <property type="entry name" value="ADH_IRON_1"/>
    <property type="match status" value="1"/>
</dbReference>
<dbReference type="InterPro" id="IPR001670">
    <property type="entry name" value="ADH_Fe/GldA"/>
</dbReference>
<evidence type="ECO:0000313" key="7">
    <source>
        <dbReference type="Proteomes" id="UP000006316"/>
    </source>
</evidence>
<dbReference type="eggNOG" id="COG1454">
    <property type="taxonomic scope" value="Bacteria"/>
</dbReference>
<proteinExistence type="inferred from homology"/>
<feature type="domain" description="Fe-containing alcohol dehydrogenase-like C-terminal" evidence="5">
    <location>
        <begin position="222"/>
        <end position="417"/>
    </location>
</feature>
<evidence type="ECO:0000256" key="3">
    <source>
        <dbReference type="ARBA" id="ARBA00023027"/>
    </source>
</evidence>
<dbReference type="FunFam" id="1.20.1090.10:FF:000001">
    <property type="entry name" value="Aldehyde-alcohol dehydrogenase"/>
    <property type="match status" value="1"/>
</dbReference>
<dbReference type="FunFam" id="3.40.50.1970:FF:000003">
    <property type="entry name" value="Alcohol dehydrogenase, iron-containing"/>
    <property type="match status" value="1"/>
</dbReference>
<evidence type="ECO:0000256" key="1">
    <source>
        <dbReference type="ARBA" id="ARBA00007358"/>
    </source>
</evidence>
<dbReference type="AlphaFoldDB" id="K6DGF2"/>
<keyword evidence="3" id="KW-0520">NAD</keyword>
<dbReference type="InterPro" id="IPR056798">
    <property type="entry name" value="ADH_Fe_C"/>
</dbReference>
<reference evidence="6 7" key="1">
    <citation type="journal article" date="2012" name="Front. Microbiol.">
        <title>Redundancy and modularity in membrane-associated dissimilatory nitrate reduction in Bacillus.</title>
        <authorList>
            <person name="Heylen K."/>
            <person name="Keltjens J."/>
        </authorList>
    </citation>
    <scope>NUCLEOTIDE SEQUENCE [LARGE SCALE GENOMIC DNA]</scope>
    <source>
        <strain evidence="7">LMG 21833T</strain>
    </source>
</reference>
<comment type="caution">
    <text evidence="6">The sequence shown here is derived from an EMBL/GenBank/DDBJ whole genome shotgun (WGS) entry which is preliminary data.</text>
</comment>
<dbReference type="CDD" id="cd08551">
    <property type="entry name" value="Fe-ADH"/>
    <property type="match status" value="1"/>
</dbReference>
<protein>
    <submittedName>
        <fullName evidence="6">Iron-containing alcohol dehydrogenase</fullName>
    </submittedName>
</protein>
<comment type="similarity">
    <text evidence="1">Belongs to the iron-containing alcohol dehydrogenase family.</text>
</comment>
<dbReference type="Proteomes" id="UP000006316">
    <property type="component" value="Unassembled WGS sequence"/>
</dbReference>
<dbReference type="PATRIC" id="fig|1117379.3.peg.112"/>
<evidence type="ECO:0000313" key="6">
    <source>
        <dbReference type="EMBL" id="EKN71647.1"/>
    </source>
</evidence>
<evidence type="ECO:0000259" key="4">
    <source>
        <dbReference type="Pfam" id="PF00465"/>
    </source>
</evidence>
<evidence type="ECO:0000256" key="2">
    <source>
        <dbReference type="ARBA" id="ARBA00023002"/>
    </source>
</evidence>
<dbReference type="Pfam" id="PF00465">
    <property type="entry name" value="Fe-ADH"/>
    <property type="match status" value="1"/>
</dbReference>
<dbReference type="EMBL" id="AJLS01000003">
    <property type="protein sequence ID" value="EKN71647.1"/>
    <property type="molecule type" value="Genomic_DNA"/>
</dbReference>
<evidence type="ECO:0000259" key="5">
    <source>
        <dbReference type="Pfam" id="PF25137"/>
    </source>
</evidence>
<keyword evidence="2" id="KW-0560">Oxidoreductase</keyword>
<accession>K6DGF2</accession>
<gene>
    <name evidence="6" type="ORF">BABA_00540</name>
</gene>
<dbReference type="GO" id="GO:0046872">
    <property type="term" value="F:metal ion binding"/>
    <property type="evidence" value="ECO:0007669"/>
    <property type="project" value="InterPro"/>
</dbReference>
<dbReference type="PANTHER" id="PTHR11496:SF102">
    <property type="entry name" value="ALCOHOL DEHYDROGENASE 4"/>
    <property type="match status" value="1"/>
</dbReference>
<dbReference type="Gene3D" id="1.20.1090.10">
    <property type="entry name" value="Dehydroquinate synthase-like - alpha domain"/>
    <property type="match status" value="1"/>
</dbReference>
<dbReference type="GO" id="GO:0004022">
    <property type="term" value="F:alcohol dehydrogenase (NAD+) activity"/>
    <property type="evidence" value="ECO:0007669"/>
    <property type="project" value="UniProtKB-ARBA"/>
</dbReference>
<dbReference type="SUPFAM" id="SSF56796">
    <property type="entry name" value="Dehydroquinate synthase-like"/>
    <property type="match status" value="1"/>
</dbReference>